<dbReference type="InterPro" id="IPR019826">
    <property type="entry name" value="Carboxylesterase_B_AS"/>
</dbReference>
<keyword evidence="4" id="KW-0325">Glycoprotein</keyword>
<keyword evidence="6" id="KW-1133">Transmembrane helix</keyword>
<evidence type="ECO:0000313" key="8">
    <source>
        <dbReference type="EMBL" id="BES94950.1"/>
    </source>
</evidence>
<protein>
    <recommendedName>
        <fullName evidence="5">Carboxylic ester hydrolase</fullName>
        <ecNumber evidence="5">3.1.1.-</ecNumber>
    </recommendedName>
</protein>
<comment type="similarity">
    <text evidence="1 5">Belongs to the type-B carboxylesterase/lipase family.</text>
</comment>
<keyword evidence="5" id="KW-0732">Signal</keyword>
<evidence type="ECO:0000256" key="3">
    <source>
        <dbReference type="ARBA" id="ARBA00022801"/>
    </source>
</evidence>
<keyword evidence="6" id="KW-0472">Membrane</keyword>
<gene>
    <name evidence="8" type="ORF">NTJ_07759</name>
</gene>
<name>A0ABN7AVJ5_9HEMI</name>
<reference evidence="8 9" key="1">
    <citation type="submission" date="2023-09" db="EMBL/GenBank/DDBJ databases">
        <title>Nesidiocoris tenuis whole genome shotgun sequence.</title>
        <authorList>
            <person name="Shibata T."/>
            <person name="Shimoda M."/>
            <person name="Kobayashi T."/>
            <person name="Uehara T."/>
        </authorList>
    </citation>
    <scope>NUCLEOTIDE SEQUENCE [LARGE SCALE GENOMIC DNA]</scope>
    <source>
        <strain evidence="8 9">Japan</strain>
    </source>
</reference>
<dbReference type="InterPro" id="IPR029058">
    <property type="entry name" value="AB_hydrolase_fold"/>
</dbReference>
<dbReference type="EMBL" id="AP028913">
    <property type="protein sequence ID" value="BES94950.1"/>
    <property type="molecule type" value="Genomic_DNA"/>
</dbReference>
<feature type="transmembrane region" description="Helical" evidence="6">
    <location>
        <begin position="608"/>
        <end position="630"/>
    </location>
</feature>
<feature type="domain" description="Carboxylesterase type B" evidence="7">
    <location>
        <begin position="25"/>
        <end position="542"/>
    </location>
</feature>
<evidence type="ECO:0000313" key="9">
    <source>
        <dbReference type="Proteomes" id="UP001307889"/>
    </source>
</evidence>
<evidence type="ECO:0000259" key="7">
    <source>
        <dbReference type="Pfam" id="PF00135"/>
    </source>
</evidence>
<sequence length="642" mass="72718">MRFRLDEFLIPWCCLCWTFVDGQTPPMVATRLGKIRGVRMYADTRTPIMAFLGIPYAAPATSQNRFAPPERHMGWADDQPYDATKFGPACLQPRQELEPTFGSTPVQDEDCLTLNIWTADITVTYRNAPVLIFLEGEGFVSGYPGRLPGQDLASEGIVVVSVSYRLNVFGFLCLENQEARGNIGLLDQYLALVWVRENIEAFGGDPRSVTLMGHSAGAISIAYHMISPRTQGLFHRAIIMSGSIMSPWASSPSPSNASLEIAKSLGCLRPKTKAILTCLRSKSSEELLRAFETQYMYGNWSQLTLPVIDDFLSEDEQYLPLSPNEAFASGNYLKIPVLTGITANDGAVVTSQWSDMIQRGFSNMKHFYINSIIPAVAMKYNYTLSTHYSEIKTILQWYYIDPISSNDVMSLFSKIVDFYSDAQFKAPHDIQLKWLSNRTDPLSTVYAYQFEQEENYLYKKLNISGGGHGEELLMLFGPSLMKKIGKTRYTAAEERLSTTMRRFWMEFIRKGSLSSSPYGYGMSWNKYSPKEDNYVIFRADNNPLANQPVMRSPALSFTKDALAKQILWLWNELLPNLQGLEDNHVQKEPLFRPTEVQTAPKDVTYRSAMYTLVAFVIVLLILLIVCVILLKRHATERERDMF</sequence>
<feature type="signal peptide" evidence="5">
    <location>
        <begin position="1"/>
        <end position="22"/>
    </location>
</feature>
<dbReference type="Gene3D" id="3.40.50.1820">
    <property type="entry name" value="alpha/beta hydrolase"/>
    <property type="match status" value="1"/>
</dbReference>
<keyword evidence="9" id="KW-1185">Reference proteome</keyword>
<feature type="chain" id="PRO_5044980192" description="Carboxylic ester hydrolase" evidence="5">
    <location>
        <begin position="23"/>
        <end position="642"/>
    </location>
</feature>
<proteinExistence type="inferred from homology"/>
<accession>A0ABN7AVJ5</accession>
<dbReference type="PROSITE" id="PS00122">
    <property type="entry name" value="CARBOXYLESTERASE_B_1"/>
    <property type="match status" value="1"/>
</dbReference>
<dbReference type="PANTHER" id="PTHR43903">
    <property type="entry name" value="NEUROLIGIN"/>
    <property type="match status" value="1"/>
</dbReference>
<dbReference type="InterPro" id="IPR051093">
    <property type="entry name" value="Neuroligin/BSAL"/>
</dbReference>
<dbReference type="Proteomes" id="UP001307889">
    <property type="component" value="Chromosome 5"/>
</dbReference>
<evidence type="ECO:0000256" key="5">
    <source>
        <dbReference type="RuleBase" id="RU361235"/>
    </source>
</evidence>
<evidence type="ECO:0000256" key="1">
    <source>
        <dbReference type="ARBA" id="ARBA00005964"/>
    </source>
</evidence>
<dbReference type="EC" id="3.1.1.-" evidence="5"/>
<evidence type="ECO:0000256" key="6">
    <source>
        <dbReference type="SAM" id="Phobius"/>
    </source>
</evidence>
<keyword evidence="3 5" id="KW-0378">Hydrolase</keyword>
<evidence type="ECO:0000256" key="4">
    <source>
        <dbReference type="ARBA" id="ARBA00023180"/>
    </source>
</evidence>
<dbReference type="Pfam" id="PF00135">
    <property type="entry name" value="COesterase"/>
    <property type="match status" value="1"/>
</dbReference>
<organism evidence="8 9">
    <name type="scientific">Nesidiocoris tenuis</name>
    <dbReference type="NCBI Taxonomy" id="355587"/>
    <lineage>
        <taxon>Eukaryota</taxon>
        <taxon>Metazoa</taxon>
        <taxon>Ecdysozoa</taxon>
        <taxon>Arthropoda</taxon>
        <taxon>Hexapoda</taxon>
        <taxon>Insecta</taxon>
        <taxon>Pterygota</taxon>
        <taxon>Neoptera</taxon>
        <taxon>Paraneoptera</taxon>
        <taxon>Hemiptera</taxon>
        <taxon>Heteroptera</taxon>
        <taxon>Panheteroptera</taxon>
        <taxon>Cimicomorpha</taxon>
        <taxon>Miridae</taxon>
        <taxon>Dicyphina</taxon>
        <taxon>Nesidiocoris</taxon>
    </lineage>
</organism>
<keyword evidence="2" id="KW-0719">Serine esterase</keyword>
<keyword evidence="6" id="KW-0812">Transmembrane</keyword>
<evidence type="ECO:0000256" key="2">
    <source>
        <dbReference type="ARBA" id="ARBA00022487"/>
    </source>
</evidence>
<dbReference type="SUPFAM" id="SSF53474">
    <property type="entry name" value="alpha/beta-Hydrolases"/>
    <property type="match status" value="1"/>
</dbReference>
<dbReference type="InterPro" id="IPR002018">
    <property type="entry name" value="CarbesteraseB"/>
</dbReference>